<dbReference type="PROSITE" id="PS51301">
    <property type="entry name" value="KILA_N"/>
    <property type="match status" value="1"/>
</dbReference>
<dbReference type="SMART" id="SM01252">
    <property type="entry name" value="KilA-N"/>
    <property type="match status" value="1"/>
</dbReference>
<accession>A0AA43Z923</accession>
<sequence>MNDLVIANTTIRQDAEGRYCLNDLHRASGGEKRHGPSYWLANQQTKELVSELETTGNPVVTLEGRNGGTYVCKELVYAYAMWISPAFHVKVIRTFDAVVTGHKQAAGGEFSQGAFREFQFTRLELVKTVADMTEHSLRLANLLGLRDNQGRFYADKLVKRQIGIGPIELLGLPSLPAAEVDLTLSPQQLGARFNMSARTFNSLLMRCGFQFKAPAGESPAWRPTPKGEPHCAYEDTGRQHNDGAPVRVLRWKESLLDELRKAATELGGLLKPVARG</sequence>
<dbReference type="EMBL" id="JAAPAP010000010">
    <property type="protein sequence ID" value="NHN78444.1"/>
    <property type="molecule type" value="Genomic_DNA"/>
</dbReference>
<reference evidence="3" key="1">
    <citation type="submission" date="2020-03" db="EMBL/GenBank/DDBJ databases">
        <title>Genome assembly of Azotobacter chroococcum W5.</title>
        <authorList>
            <person name="Kannepalli A."/>
        </authorList>
    </citation>
    <scope>NUCLEOTIDE SEQUENCE</scope>
    <source>
        <strain evidence="3">W5</strain>
    </source>
</reference>
<dbReference type="RefSeq" id="WP_165893160.1">
    <property type="nucleotide sequence ID" value="NZ_JAAPAP010000010.1"/>
</dbReference>
<evidence type="ECO:0000259" key="2">
    <source>
        <dbReference type="PROSITE" id="PS51301"/>
    </source>
</evidence>
<dbReference type="Proteomes" id="UP000736384">
    <property type="component" value="Unassembled WGS sequence"/>
</dbReference>
<evidence type="ECO:0000256" key="1">
    <source>
        <dbReference type="SAM" id="MobiDB-lite"/>
    </source>
</evidence>
<protein>
    <submittedName>
        <fullName evidence="3">KilA-N domain-containing protein</fullName>
    </submittedName>
</protein>
<evidence type="ECO:0000313" key="3">
    <source>
        <dbReference type="EMBL" id="NHN78444.1"/>
    </source>
</evidence>
<proteinExistence type="predicted"/>
<gene>
    <name evidence="3" type="ORF">HA520_14350</name>
</gene>
<evidence type="ECO:0000313" key="4">
    <source>
        <dbReference type="Proteomes" id="UP000736384"/>
    </source>
</evidence>
<feature type="compositionally biased region" description="Basic and acidic residues" evidence="1">
    <location>
        <begin position="225"/>
        <end position="239"/>
    </location>
</feature>
<dbReference type="InterPro" id="IPR017880">
    <property type="entry name" value="KilA_N"/>
</dbReference>
<name>A0AA43Z923_9GAMM</name>
<comment type="caution">
    <text evidence="3">The sequence shown here is derived from an EMBL/GenBank/DDBJ whole genome shotgun (WGS) entry which is preliminary data.</text>
</comment>
<dbReference type="Pfam" id="PF04383">
    <property type="entry name" value="KilA-N"/>
    <property type="match status" value="1"/>
</dbReference>
<feature type="domain" description="KilA-N" evidence="2">
    <location>
        <begin position="1"/>
        <end position="98"/>
    </location>
</feature>
<dbReference type="AlphaFoldDB" id="A0AA43Z923"/>
<organism evidence="3 4">
    <name type="scientific">Azotobacter chroococcum</name>
    <dbReference type="NCBI Taxonomy" id="353"/>
    <lineage>
        <taxon>Bacteria</taxon>
        <taxon>Pseudomonadati</taxon>
        <taxon>Pseudomonadota</taxon>
        <taxon>Gammaproteobacteria</taxon>
        <taxon>Pseudomonadales</taxon>
        <taxon>Pseudomonadaceae</taxon>
        <taxon>Azotobacter</taxon>
    </lineage>
</organism>
<feature type="region of interest" description="Disordered" evidence="1">
    <location>
        <begin position="217"/>
        <end position="239"/>
    </location>
</feature>
<dbReference type="InterPro" id="IPR018004">
    <property type="entry name" value="KilA/APSES_HTH"/>
</dbReference>